<organism evidence="1 2">
    <name type="scientific">Rhododendron molle</name>
    <name type="common">Chinese azalea</name>
    <name type="synonym">Azalea mollis</name>
    <dbReference type="NCBI Taxonomy" id="49168"/>
    <lineage>
        <taxon>Eukaryota</taxon>
        <taxon>Viridiplantae</taxon>
        <taxon>Streptophyta</taxon>
        <taxon>Embryophyta</taxon>
        <taxon>Tracheophyta</taxon>
        <taxon>Spermatophyta</taxon>
        <taxon>Magnoliopsida</taxon>
        <taxon>eudicotyledons</taxon>
        <taxon>Gunneridae</taxon>
        <taxon>Pentapetalae</taxon>
        <taxon>asterids</taxon>
        <taxon>Ericales</taxon>
        <taxon>Ericaceae</taxon>
        <taxon>Ericoideae</taxon>
        <taxon>Rhodoreae</taxon>
        <taxon>Rhododendron</taxon>
    </lineage>
</organism>
<dbReference type="EMBL" id="CM046400">
    <property type="protein sequence ID" value="KAI8523999.1"/>
    <property type="molecule type" value="Genomic_DNA"/>
</dbReference>
<gene>
    <name evidence="1" type="ORF">RHMOL_Rhmol13G0115200</name>
</gene>
<comment type="caution">
    <text evidence="1">The sequence shown here is derived from an EMBL/GenBank/DDBJ whole genome shotgun (WGS) entry which is preliminary data.</text>
</comment>
<name>A0ACC0L6G5_RHOML</name>
<protein>
    <submittedName>
        <fullName evidence="1">Uncharacterized protein</fullName>
    </submittedName>
</protein>
<keyword evidence="2" id="KW-1185">Reference proteome</keyword>
<evidence type="ECO:0000313" key="2">
    <source>
        <dbReference type="Proteomes" id="UP001062846"/>
    </source>
</evidence>
<sequence length="255" mass="26497">MSNLTFSLSLLLLSLLQCTTTLAQSPASPPVSPPVLPASPPGPSGPPNITKILEKASQFTVFLRLLGTTQVGNQINSQLNDSSNGMTVFAPSDSAFSSLQAGTLNSLSDQQKSELVQFHVIPTFLSISQFQTVSNPLRTQAGDSGPFKFPLNVTTSGNQVNITTGIVNTTVGGTVYTDNQIAVYQVDKVLLPWSIFGPQPPAQAPAPATPKKKKARAADAPINADTSGAGSAFVDVNVIVLVMSVAIAVCAGFVS</sequence>
<evidence type="ECO:0000313" key="1">
    <source>
        <dbReference type="EMBL" id="KAI8523999.1"/>
    </source>
</evidence>
<proteinExistence type="predicted"/>
<reference evidence="1" key="1">
    <citation type="submission" date="2022-02" db="EMBL/GenBank/DDBJ databases">
        <title>Plant Genome Project.</title>
        <authorList>
            <person name="Zhang R.-G."/>
        </authorList>
    </citation>
    <scope>NUCLEOTIDE SEQUENCE</scope>
    <source>
        <strain evidence="1">AT1</strain>
    </source>
</reference>
<dbReference type="Proteomes" id="UP001062846">
    <property type="component" value="Chromosome 13"/>
</dbReference>
<accession>A0ACC0L6G5</accession>